<dbReference type="KEGG" id="dog:HP555_01950"/>
<reference evidence="2 3" key="1">
    <citation type="submission" date="2020-05" db="EMBL/GenBank/DDBJ databases">
        <title>Complete genome of Desulfobulbus oligotrophicus.</title>
        <authorList>
            <person name="Podar M."/>
        </authorList>
    </citation>
    <scope>NUCLEOTIDE SEQUENCE [LARGE SCALE GENOMIC DNA]</scope>
    <source>
        <strain evidence="2 3">Prop6</strain>
    </source>
</reference>
<protein>
    <submittedName>
        <fullName evidence="2">Glycosyltransferase family 2 protein</fullName>
    </submittedName>
</protein>
<name>A0A7T6APN1_9BACT</name>
<feature type="domain" description="Glycosyltransferase 2-like" evidence="1">
    <location>
        <begin position="5"/>
        <end position="126"/>
    </location>
</feature>
<dbReference type="Pfam" id="PF00535">
    <property type="entry name" value="Glycos_transf_2"/>
    <property type="match status" value="1"/>
</dbReference>
<keyword evidence="3" id="KW-1185">Reference proteome</keyword>
<evidence type="ECO:0000313" key="2">
    <source>
        <dbReference type="EMBL" id="QQG64713.1"/>
    </source>
</evidence>
<dbReference type="InterPro" id="IPR001173">
    <property type="entry name" value="Glyco_trans_2-like"/>
</dbReference>
<dbReference type="Gene3D" id="3.90.550.10">
    <property type="entry name" value="Spore Coat Polysaccharide Biosynthesis Protein SpsA, Chain A"/>
    <property type="match status" value="1"/>
</dbReference>
<dbReference type="RefSeq" id="WP_199263545.1">
    <property type="nucleotide sequence ID" value="NZ_CP054140.1"/>
</dbReference>
<dbReference type="InterPro" id="IPR029044">
    <property type="entry name" value="Nucleotide-diphossugar_trans"/>
</dbReference>
<evidence type="ECO:0000313" key="3">
    <source>
        <dbReference type="Proteomes" id="UP000596092"/>
    </source>
</evidence>
<dbReference type="EMBL" id="CP054140">
    <property type="protein sequence ID" value="QQG64713.1"/>
    <property type="molecule type" value="Genomic_DNA"/>
</dbReference>
<sequence length="357" mass="40373">MNSVSVIIPTYNRAHLVGEAITSVLNQDSKDCSLEIIVVDDGSADDTRAVVAQFGKDVRYVYQANQGVGAARNRGLQEASGEWIAFLDSDDLWLPDKLSLQFQVLNAFPEYRVVHSTFYTSDGKDIIIVKGLEYWVEQTSGISMDDVDWHTFYPHAYNSGDYGITRAGRPFTIYAGNLFEPLLYSVCAACWTSLIHRDCLQPKVRFAHVKMSEDYYFYCRLSERCDVLFMDTPTVENRAHSGPRETQNKASISLETNRSLYKEVYVPSTSPYRPSDAAITRRIRENNTQLLLEYLKEGELQAAKTLVAEEQKDSGFEKGWKSSVLLLLTALPFNVVSVLRRVKQRVQALMPTGRSKS</sequence>
<dbReference type="AlphaFoldDB" id="A0A7T6APN1"/>
<dbReference type="PANTHER" id="PTHR22916">
    <property type="entry name" value="GLYCOSYLTRANSFERASE"/>
    <property type="match status" value="1"/>
</dbReference>
<keyword evidence="2" id="KW-0808">Transferase</keyword>
<evidence type="ECO:0000259" key="1">
    <source>
        <dbReference type="Pfam" id="PF00535"/>
    </source>
</evidence>
<accession>A0A7T6APN1</accession>
<dbReference type="Proteomes" id="UP000596092">
    <property type="component" value="Chromosome"/>
</dbReference>
<organism evidence="2 3">
    <name type="scientific">Desulfobulbus oligotrophicus</name>
    <dbReference type="NCBI Taxonomy" id="1909699"/>
    <lineage>
        <taxon>Bacteria</taxon>
        <taxon>Pseudomonadati</taxon>
        <taxon>Thermodesulfobacteriota</taxon>
        <taxon>Desulfobulbia</taxon>
        <taxon>Desulfobulbales</taxon>
        <taxon>Desulfobulbaceae</taxon>
        <taxon>Desulfobulbus</taxon>
    </lineage>
</organism>
<proteinExistence type="predicted"/>
<dbReference type="PANTHER" id="PTHR22916:SF3">
    <property type="entry name" value="UDP-GLCNAC:BETAGAL BETA-1,3-N-ACETYLGLUCOSAMINYLTRANSFERASE-LIKE PROTEIN 1"/>
    <property type="match status" value="1"/>
</dbReference>
<gene>
    <name evidence="2" type="ORF">HP555_01950</name>
</gene>
<dbReference type="CDD" id="cd00761">
    <property type="entry name" value="Glyco_tranf_GTA_type"/>
    <property type="match status" value="1"/>
</dbReference>
<dbReference type="GO" id="GO:0016758">
    <property type="term" value="F:hexosyltransferase activity"/>
    <property type="evidence" value="ECO:0007669"/>
    <property type="project" value="UniProtKB-ARBA"/>
</dbReference>
<dbReference type="SUPFAM" id="SSF53448">
    <property type="entry name" value="Nucleotide-diphospho-sugar transferases"/>
    <property type="match status" value="1"/>
</dbReference>